<proteinExistence type="predicted"/>
<dbReference type="AlphaFoldDB" id="A0A501W315"/>
<dbReference type="RefSeq" id="WP_140622438.1">
    <property type="nucleotide sequence ID" value="NZ_VFRQ01000008.1"/>
</dbReference>
<accession>A0A501W315</accession>
<protein>
    <submittedName>
        <fullName evidence="2">Acyl carrier protein</fullName>
    </submittedName>
</protein>
<organism evidence="2 3">
    <name type="scientific">Pontibacter mangrovi</name>
    <dbReference type="NCBI Taxonomy" id="2589816"/>
    <lineage>
        <taxon>Bacteria</taxon>
        <taxon>Pseudomonadati</taxon>
        <taxon>Bacteroidota</taxon>
        <taxon>Cytophagia</taxon>
        <taxon>Cytophagales</taxon>
        <taxon>Hymenobacteraceae</taxon>
        <taxon>Pontibacter</taxon>
    </lineage>
</organism>
<dbReference type="Pfam" id="PF00550">
    <property type="entry name" value="PP-binding"/>
    <property type="match status" value="1"/>
</dbReference>
<dbReference type="InterPro" id="IPR036736">
    <property type="entry name" value="ACP-like_sf"/>
</dbReference>
<evidence type="ECO:0000259" key="1">
    <source>
        <dbReference type="Pfam" id="PF00550"/>
    </source>
</evidence>
<name>A0A501W315_9BACT</name>
<comment type="caution">
    <text evidence="2">The sequence shown here is derived from an EMBL/GenBank/DDBJ whole genome shotgun (WGS) entry which is preliminary data.</text>
</comment>
<dbReference type="OrthoDB" id="853569at2"/>
<gene>
    <name evidence="2" type="ORF">FJM65_15385</name>
</gene>
<feature type="domain" description="Carrier" evidence="1">
    <location>
        <begin position="14"/>
        <end position="64"/>
    </location>
</feature>
<evidence type="ECO:0000313" key="2">
    <source>
        <dbReference type="EMBL" id="TPE43025.1"/>
    </source>
</evidence>
<dbReference type="InterPro" id="IPR009081">
    <property type="entry name" value="PP-bd_ACP"/>
</dbReference>
<dbReference type="EMBL" id="VFRQ01000008">
    <property type="protein sequence ID" value="TPE43025.1"/>
    <property type="molecule type" value="Genomic_DNA"/>
</dbReference>
<dbReference type="SUPFAM" id="SSF47336">
    <property type="entry name" value="ACP-like"/>
    <property type="match status" value="1"/>
</dbReference>
<sequence>MQNTIVNTQSVQHDVVNIITRVTRINPNRLLQVQDLSKLGLDLIDVVDIILQLEKTYRITIPDDVPVYRVDDLVNYVHSHTLKQAG</sequence>
<dbReference type="Proteomes" id="UP000316727">
    <property type="component" value="Unassembled WGS sequence"/>
</dbReference>
<keyword evidence="3" id="KW-1185">Reference proteome</keyword>
<dbReference type="Gene3D" id="1.10.1200.10">
    <property type="entry name" value="ACP-like"/>
    <property type="match status" value="1"/>
</dbReference>
<reference evidence="2 3" key="1">
    <citation type="submission" date="2019-06" db="EMBL/GenBank/DDBJ databases">
        <title>A novel bacterium of genus Pontibacter, isolated from marine sediment.</title>
        <authorList>
            <person name="Huang H."/>
            <person name="Mo K."/>
            <person name="Hu Y."/>
        </authorList>
    </citation>
    <scope>NUCLEOTIDE SEQUENCE [LARGE SCALE GENOMIC DNA]</scope>
    <source>
        <strain evidence="2 3">HB172049</strain>
    </source>
</reference>
<evidence type="ECO:0000313" key="3">
    <source>
        <dbReference type="Proteomes" id="UP000316727"/>
    </source>
</evidence>